<gene>
    <name evidence="4" type="ORF">SCP_1302140</name>
</gene>
<dbReference type="InterPro" id="IPR014729">
    <property type="entry name" value="Rossmann-like_a/b/a_fold"/>
</dbReference>
<dbReference type="Gene3D" id="3.40.50.620">
    <property type="entry name" value="HUPs"/>
    <property type="match status" value="1"/>
</dbReference>
<keyword evidence="2" id="KW-0819">tRNA processing</keyword>
<dbReference type="PANTHER" id="PTHR20882:SF14">
    <property type="entry name" value="CYTOPLASMIC TRNA 2-THIOLATION PROTEIN 2"/>
    <property type="match status" value="1"/>
</dbReference>
<dbReference type="GO" id="GO:0002143">
    <property type="term" value="P:tRNA wobble position uridine thiolation"/>
    <property type="evidence" value="ECO:0007669"/>
    <property type="project" value="TreeGrafter"/>
</dbReference>
<dbReference type="Pfam" id="PF10288">
    <property type="entry name" value="CTU2"/>
    <property type="match status" value="1"/>
</dbReference>
<feature type="region of interest" description="Disordered" evidence="3">
    <location>
        <begin position="145"/>
        <end position="173"/>
    </location>
</feature>
<reference evidence="4 5" key="1">
    <citation type="journal article" date="2018" name="Sci. Rep.">
        <title>Genome sequence of the cauliflower mushroom Sparassis crispa (Hanabiratake) and its association with beneficial usage.</title>
        <authorList>
            <person name="Kiyama R."/>
            <person name="Furutani Y."/>
            <person name="Kawaguchi K."/>
            <person name="Nakanishi T."/>
        </authorList>
    </citation>
    <scope>NUCLEOTIDE SEQUENCE [LARGE SCALE GENOMIC DNA]</scope>
</reference>
<name>A0A401H1X7_9APHY</name>
<sequence length="381" mass="41883">MKDRTTQIADTIAGYPGVECRTLRVQDAFDRNWWMKVHATPDSSDVGVDLSTGELILSILSNSSTSSSPLGLLHSYLASLPTATAVSSAVQALIRLLLLHTAVETSSSHLVLGTSLTSLAVSLISGVAQGRGFSVREEVQEDWFPEEVPGMPDTGDNLHRGTESPNSGKMKGNGRLSVRVMRPLRDVGMKECAAWAWWKKLRVVGKERWQWSGAKQGIYALTKDFIVGLEKDYPSTVSTVVRTCGKLAPKGRVIGRCVLCERPVQEGWQEWKSSISVQFRLSSNVEIDPIPFLHPSVDCVPPRLSTAPTLTPHLCYACHTTFTSKSSRATPPPLYPSVTKTPLTPLPTWVGSHLLERQEQISTSRMAREEMRSAVSDFLLE</sequence>
<dbReference type="RefSeq" id="XP_027619312.1">
    <property type="nucleotide sequence ID" value="XM_027763511.1"/>
</dbReference>
<proteinExistence type="predicted"/>
<protein>
    <submittedName>
        <fullName evidence="4">Cytoplasmic tRNA 2-thiolation protein</fullName>
    </submittedName>
</protein>
<dbReference type="Proteomes" id="UP000287166">
    <property type="component" value="Unassembled WGS sequence"/>
</dbReference>
<evidence type="ECO:0000256" key="2">
    <source>
        <dbReference type="ARBA" id="ARBA00022694"/>
    </source>
</evidence>
<keyword evidence="5" id="KW-1185">Reference proteome</keyword>
<keyword evidence="1" id="KW-0963">Cytoplasm</keyword>
<dbReference type="EMBL" id="BFAD01000013">
    <property type="protein sequence ID" value="GBE88399.1"/>
    <property type="molecule type" value="Genomic_DNA"/>
</dbReference>
<dbReference type="STRING" id="139825.A0A401H1X7"/>
<evidence type="ECO:0000313" key="5">
    <source>
        <dbReference type="Proteomes" id="UP000287166"/>
    </source>
</evidence>
<evidence type="ECO:0000313" key="4">
    <source>
        <dbReference type="EMBL" id="GBE88399.1"/>
    </source>
</evidence>
<dbReference type="PANTHER" id="PTHR20882">
    <property type="entry name" value="CYTOPLASMIC TRNA 2-THIOLATION PROTEIN 2"/>
    <property type="match status" value="1"/>
</dbReference>
<accession>A0A401H1X7</accession>
<evidence type="ECO:0000256" key="1">
    <source>
        <dbReference type="ARBA" id="ARBA00022490"/>
    </source>
</evidence>
<evidence type="ECO:0000256" key="3">
    <source>
        <dbReference type="SAM" id="MobiDB-lite"/>
    </source>
</evidence>
<dbReference type="GeneID" id="38785316"/>
<dbReference type="GO" id="GO:0016783">
    <property type="term" value="F:sulfurtransferase activity"/>
    <property type="evidence" value="ECO:0007669"/>
    <property type="project" value="TreeGrafter"/>
</dbReference>
<dbReference type="InParanoid" id="A0A401H1X7"/>
<dbReference type="OrthoDB" id="25129at2759"/>
<dbReference type="AlphaFoldDB" id="A0A401H1X7"/>
<dbReference type="GO" id="GO:0000049">
    <property type="term" value="F:tRNA binding"/>
    <property type="evidence" value="ECO:0007669"/>
    <property type="project" value="InterPro"/>
</dbReference>
<dbReference type="InterPro" id="IPR019407">
    <property type="entry name" value="CTU2"/>
</dbReference>
<dbReference type="GO" id="GO:0005829">
    <property type="term" value="C:cytosol"/>
    <property type="evidence" value="ECO:0007669"/>
    <property type="project" value="TreeGrafter"/>
</dbReference>
<comment type="caution">
    <text evidence="4">The sequence shown here is derived from an EMBL/GenBank/DDBJ whole genome shotgun (WGS) entry which is preliminary data.</text>
</comment>
<organism evidence="4 5">
    <name type="scientific">Sparassis crispa</name>
    <dbReference type="NCBI Taxonomy" id="139825"/>
    <lineage>
        <taxon>Eukaryota</taxon>
        <taxon>Fungi</taxon>
        <taxon>Dikarya</taxon>
        <taxon>Basidiomycota</taxon>
        <taxon>Agaricomycotina</taxon>
        <taxon>Agaricomycetes</taxon>
        <taxon>Polyporales</taxon>
        <taxon>Sparassidaceae</taxon>
        <taxon>Sparassis</taxon>
    </lineage>
</organism>